<dbReference type="Proteomes" id="UP000007384">
    <property type="component" value="Chromosome"/>
</dbReference>
<sequence length="32" mass="3527">MNILKRLINGNVPLGGCINRSQRCASIEISKK</sequence>
<dbReference type="AlphaFoldDB" id="G6HXH0"/>
<evidence type="ECO:0000313" key="2">
    <source>
        <dbReference type="EMBL" id="AFG34843.1"/>
    </source>
</evidence>
<protein>
    <submittedName>
        <fullName evidence="2">Uncharacterized protein</fullName>
    </submittedName>
</protein>
<evidence type="ECO:0000313" key="3">
    <source>
        <dbReference type="Proteomes" id="UP000007384"/>
    </source>
</evidence>
<evidence type="ECO:0000313" key="1">
    <source>
        <dbReference type="EMBL" id="AFG34802.1"/>
    </source>
</evidence>
<proteinExistence type="predicted"/>
<dbReference type="KEGG" id="fpe:Ferpe_0721"/>
<dbReference type="STRING" id="771875.Ferpe_0677"/>
<dbReference type="HOGENOM" id="CLU_3389537_0_0_0"/>
<dbReference type="EMBL" id="CP003260">
    <property type="protein sequence ID" value="AFG34802.1"/>
    <property type="molecule type" value="Genomic_DNA"/>
</dbReference>
<name>G6HXH0_FERPD</name>
<accession>G6HXH0</accession>
<dbReference type="KEGG" id="fpe:Ferpe_0677"/>
<keyword evidence="3" id="KW-1185">Reference proteome</keyword>
<dbReference type="EMBL" id="CP003260">
    <property type="protein sequence ID" value="AFG34843.1"/>
    <property type="molecule type" value="Genomic_DNA"/>
</dbReference>
<gene>
    <name evidence="1" type="ordered locus">Ferpe_0677</name>
    <name evidence="2" type="ordered locus">Ferpe_0721</name>
</gene>
<organism evidence="2 3">
    <name type="scientific">Fervidobacterium pennivorans (strain DSM 9078 / Ven5)</name>
    <dbReference type="NCBI Taxonomy" id="771875"/>
    <lineage>
        <taxon>Bacteria</taxon>
        <taxon>Thermotogati</taxon>
        <taxon>Thermotogota</taxon>
        <taxon>Thermotogae</taxon>
        <taxon>Thermotogales</taxon>
        <taxon>Fervidobacteriaceae</taxon>
        <taxon>Fervidobacterium</taxon>
    </lineage>
</organism>
<reference evidence="3" key="1">
    <citation type="submission" date="2012-03" db="EMBL/GenBank/DDBJ databases">
        <title>Complete sequence of Fervidobacterium pennivorans DSM 9078.</title>
        <authorList>
            <person name="Lucas S."/>
            <person name="Han J."/>
            <person name="Lapidus A."/>
            <person name="Cheng J.-F."/>
            <person name="Goodwin L."/>
            <person name="Pitluck S."/>
            <person name="Peters L."/>
            <person name="Ovchinnikova G."/>
            <person name="Lu M."/>
            <person name="Detter J.C."/>
            <person name="Han C."/>
            <person name="Tapia R."/>
            <person name="Land M."/>
            <person name="Hauser L."/>
            <person name="Kyrpides N."/>
            <person name="Ivanova N."/>
            <person name="Pagani I."/>
            <person name="Noll K.M."/>
            <person name="Woyke T."/>
        </authorList>
    </citation>
    <scope>NUCLEOTIDE SEQUENCE [LARGE SCALE GENOMIC DNA]</scope>
    <source>
        <strain evidence="3">DSM 9078 / Ven5</strain>
    </source>
</reference>